<evidence type="ECO:0000313" key="4">
    <source>
        <dbReference type="EMBL" id="CAH2351247.1"/>
    </source>
</evidence>
<feature type="compositionally biased region" description="Basic residues" evidence="3">
    <location>
        <begin position="1"/>
        <end position="11"/>
    </location>
</feature>
<feature type="compositionally biased region" description="Acidic residues" evidence="3">
    <location>
        <begin position="59"/>
        <end position="117"/>
    </location>
</feature>
<dbReference type="PANTHER" id="PTHR22597:SF3">
    <property type="entry name" value="CHROMATIN STRUCTURE-REMODELING COMPLEX SUBUNIT RSC7"/>
    <property type="match status" value="1"/>
</dbReference>
<keyword evidence="2" id="KW-0804">Transcription</keyword>
<proteinExistence type="predicted"/>
<feature type="region of interest" description="Disordered" evidence="3">
    <location>
        <begin position="1"/>
        <end position="140"/>
    </location>
</feature>
<dbReference type="GO" id="GO:0016586">
    <property type="term" value="C:RSC-type complex"/>
    <property type="evidence" value="ECO:0007669"/>
    <property type="project" value="TreeGrafter"/>
</dbReference>
<protein>
    <submittedName>
        <fullName evidence="4">Chromatin structure-remodeling complex subunit RSC7</fullName>
    </submittedName>
</protein>
<organism evidence="4 5">
    <name type="scientific">[Candida] railenensis</name>
    <dbReference type="NCBI Taxonomy" id="45579"/>
    <lineage>
        <taxon>Eukaryota</taxon>
        <taxon>Fungi</taxon>
        <taxon>Dikarya</taxon>
        <taxon>Ascomycota</taxon>
        <taxon>Saccharomycotina</taxon>
        <taxon>Pichiomycetes</taxon>
        <taxon>Debaryomycetaceae</taxon>
        <taxon>Kurtzmaniella</taxon>
    </lineage>
</organism>
<evidence type="ECO:0000313" key="5">
    <source>
        <dbReference type="Proteomes" id="UP000837801"/>
    </source>
</evidence>
<sequence>MPRGRPPKYPKRSLTPEPPITPKSRRSGRASRNDTSLVDSSFIDEDIADEPKKKRKSEDDEDDEYTGEEEGDEGADKEGDDDVEGEVDEDGEGEEEEEEEDEEGDGEGEVEGDDTGAEAEGSTPAINGEDKKKKPLPKKRGRKKIKLTEVDDGFVDDEGNQLNVVDDEIVMDNEDPKGQEKVDKNGNLIGDRVYRMKTFTLLGHGEQLYMVSTEPARLVGFRDSYLLFKTHKWLFKKVCTHEEKMDLINRHIIPNSYKGRSVNLVTARSIFREFGARIIKDGRKITDDFWEQRARDRGDVEGEYADPAELYMTKYMTSGLGLGGANQDNGGSGTPPVANSAALASSALVKYQTDQTWMYQIVMQTLGYNRRLQDDRSLGFRGIKDTYTGLNFYPQTTQSTTAIHKKVSEEPKEKIISDVVYYNQDIRKRATGLKDVPLEIFDDLDDPEIKKAILEQQAYERGYKPV</sequence>
<evidence type="ECO:0000256" key="2">
    <source>
        <dbReference type="ARBA" id="ARBA00023163"/>
    </source>
</evidence>
<keyword evidence="5" id="KW-1185">Reference proteome</keyword>
<dbReference type="Proteomes" id="UP000837801">
    <property type="component" value="Unassembled WGS sequence"/>
</dbReference>
<dbReference type="Pfam" id="PF08624">
    <property type="entry name" value="CRC_subunit"/>
    <property type="match status" value="1"/>
</dbReference>
<feature type="compositionally biased region" description="Basic and acidic residues" evidence="3">
    <location>
        <begin position="49"/>
        <end position="58"/>
    </location>
</feature>
<dbReference type="OrthoDB" id="5598844at2759"/>
<dbReference type="AlphaFoldDB" id="A0A9P0VWR3"/>
<dbReference type="PANTHER" id="PTHR22597">
    <property type="entry name" value="POLYCOMB GROUP PROTEIN"/>
    <property type="match status" value="1"/>
</dbReference>
<reference evidence="4" key="1">
    <citation type="submission" date="2022-03" db="EMBL/GenBank/DDBJ databases">
        <authorList>
            <person name="Legras J.-L."/>
            <person name="Devillers H."/>
            <person name="Grondin C."/>
        </authorList>
    </citation>
    <scope>NUCLEOTIDE SEQUENCE</scope>
    <source>
        <strain evidence="4">CLIB 1423</strain>
    </source>
</reference>
<evidence type="ECO:0000256" key="3">
    <source>
        <dbReference type="SAM" id="MobiDB-lite"/>
    </source>
</evidence>
<dbReference type="GO" id="GO:0031490">
    <property type="term" value="F:chromatin DNA binding"/>
    <property type="evidence" value="ECO:0007669"/>
    <property type="project" value="TreeGrafter"/>
</dbReference>
<gene>
    <name evidence="4" type="ORF">CLIB1423_03S01970</name>
</gene>
<name>A0A9P0VWR3_9ASCO</name>
<accession>A0A9P0VWR3</accession>
<keyword evidence="1" id="KW-0805">Transcription regulation</keyword>
<dbReference type="InterPro" id="IPR013933">
    <property type="entry name" value="CRC_Rsc7/Swp82"/>
</dbReference>
<dbReference type="EMBL" id="CAKXYY010000003">
    <property type="protein sequence ID" value="CAH2351247.1"/>
    <property type="molecule type" value="Genomic_DNA"/>
</dbReference>
<evidence type="ECO:0000256" key="1">
    <source>
        <dbReference type="ARBA" id="ARBA00023015"/>
    </source>
</evidence>
<comment type="caution">
    <text evidence="4">The sequence shown here is derived from an EMBL/GenBank/DDBJ whole genome shotgun (WGS) entry which is preliminary data.</text>
</comment>